<dbReference type="InterPro" id="IPR021109">
    <property type="entry name" value="Peptidase_aspartic_dom_sf"/>
</dbReference>
<organism evidence="2 3">
    <name type="scientific">Vigna radiata var. radiata</name>
    <name type="common">Mung bean</name>
    <name type="synonym">Phaseolus aureus</name>
    <dbReference type="NCBI Taxonomy" id="3916"/>
    <lineage>
        <taxon>Eukaryota</taxon>
        <taxon>Viridiplantae</taxon>
        <taxon>Streptophyta</taxon>
        <taxon>Embryophyta</taxon>
        <taxon>Tracheophyta</taxon>
        <taxon>Spermatophyta</taxon>
        <taxon>Magnoliopsida</taxon>
        <taxon>eudicotyledons</taxon>
        <taxon>Gunneridae</taxon>
        <taxon>Pentapetalae</taxon>
        <taxon>rosids</taxon>
        <taxon>fabids</taxon>
        <taxon>Fabales</taxon>
        <taxon>Fabaceae</taxon>
        <taxon>Papilionoideae</taxon>
        <taxon>50 kb inversion clade</taxon>
        <taxon>NPAAA clade</taxon>
        <taxon>indigoferoid/millettioid clade</taxon>
        <taxon>Phaseoleae</taxon>
        <taxon>Vigna</taxon>
    </lineage>
</organism>
<reference evidence="3" key="2">
    <citation type="submission" date="2025-08" db="UniProtKB">
        <authorList>
            <consortium name="RefSeq"/>
        </authorList>
    </citation>
    <scope>IDENTIFICATION</scope>
    <source>
        <tissue evidence="3">Leaf</tissue>
    </source>
</reference>
<dbReference type="GeneID" id="106752481"/>
<dbReference type="AlphaFoldDB" id="A0A1S3T7B6"/>
<keyword evidence="2" id="KW-1185">Reference proteome</keyword>
<reference evidence="2" key="1">
    <citation type="journal article" date="2014" name="Nat. Commun.">
        <title>Genome sequence of mungbean and insights into evolution within Vigna species.</title>
        <authorList>
            <person name="Kang Y.J."/>
            <person name="Kim S.K."/>
            <person name="Kim M.Y."/>
            <person name="Lestari P."/>
            <person name="Kim K.H."/>
            <person name="Ha B.K."/>
            <person name="Jun T.H."/>
            <person name="Hwang W.J."/>
            <person name="Lee T."/>
            <person name="Lee J."/>
            <person name="Shim S."/>
            <person name="Yoon M.Y."/>
            <person name="Jang Y.E."/>
            <person name="Han K.S."/>
            <person name="Taeprayoon P."/>
            <person name="Yoon N."/>
            <person name="Somta P."/>
            <person name="Tanya P."/>
            <person name="Kim K.S."/>
            <person name="Gwag J.G."/>
            <person name="Moon J.K."/>
            <person name="Lee Y.H."/>
            <person name="Park B.S."/>
            <person name="Bombarely A."/>
            <person name="Doyle J.J."/>
            <person name="Jackson S.A."/>
            <person name="Schafleitner R."/>
            <person name="Srinives P."/>
            <person name="Varshney R.K."/>
            <person name="Lee S.H."/>
        </authorList>
    </citation>
    <scope>NUCLEOTIDE SEQUENCE [LARGE SCALE GENOMIC DNA]</scope>
    <source>
        <strain evidence="2">cv. VC1973A</strain>
    </source>
</reference>
<dbReference type="PANTHER" id="PTHR33240:SF15">
    <property type="entry name" value="GAG-PRO-LIKE PROTEIN"/>
    <property type="match status" value="1"/>
</dbReference>
<proteinExistence type="predicted"/>
<evidence type="ECO:0000313" key="3">
    <source>
        <dbReference type="RefSeq" id="XP_014489656.1"/>
    </source>
</evidence>
<evidence type="ECO:0000313" key="2">
    <source>
        <dbReference type="Proteomes" id="UP000087766"/>
    </source>
</evidence>
<protein>
    <submittedName>
        <fullName evidence="3">Uncharacterized protein LOC106752481</fullName>
    </submittedName>
</protein>
<accession>A0A1S3T7B6</accession>
<dbReference type="Gene3D" id="2.40.70.10">
    <property type="entry name" value="Acid Proteases"/>
    <property type="match status" value="1"/>
</dbReference>
<sequence>MLEEALRADLITVAQESTPPGADENKYCRYHQNRGHTTEDCVTLRDKLETLVQAGHLQRFVQRQRGPSSVRAGGPNGRNNPPRGNHHQRRDRSRSRSPNRTVRGVINTISRGFAGGGSTLAARKRHLRSLHSINRSREAKRTMPAITFSAQDFHALDLDQNDPMVITAMIARYQVGKVLIDQGSSTNILYWKTFKRMEISEDAIMPFNEQIVGFAGERVDTRGYVDLRTSLGMDRRAREIKVRFLLVEAKTSYNVLLGRPCLNAFGAIVSTPHLTLKYPTDDGEVHTVRADQKMAQECYAAGLRVKPRAVESLHNKSEVAMMELDPRSPLEERVEPLGGV</sequence>
<dbReference type="OrthoDB" id="1739701at2759"/>
<evidence type="ECO:0000256" key="1">
    <source>
        <dbReference type="SAM" id="MobiDB-lite"/>
    </source>
</evidence>
<name>A0A1S3T7B6_VIGRR</name>
<feature type="region of interest" description="Disordered" evidence="1">
    <location>
        <begin position="59"/>
        <end position="103"/>
    </location>
</feature>
<gene>
    <name evidence="3" type="primary">LOC106752481</name>
</gene>
<feature type="compositionally biased region" description="Basic residues" evidence="1">
    <location>
        <begin position="84"/>
        <end position="97"/>
    </location>
</feature>
<dbReference type="RefSeq" id="XP_014489656.1">
    <property type="nucleotide sequence ID" value="XM_014634170.1"/>
</dbReference>
<dbReference type="CDD" id="cd00303">
    <property type="entry name" value="retropepsin_like"/>
    <property type="match status" value="1"/>
</dbReference>
<dbReference type="KEGG" id="vra:106752481"/>
<dbReference type="PANTHER" id="PTHR33240">
    <property type="entry name" value="OS08G0508500 PROTEIN"/>
    <property type="match status" value="1"/>
</dbReference>
<dbReference type="Proteomes" id="UP000087766">
    <property type="component" value="Chromosome 2"/>
</dbReference>